<feature type="chain" id="PRO_5046185467" description="AB hydrolase-1 domain-containing protein" evidence="1">
    <location>
        <begin position="16"/>
        <end position="279"/>
    </location>
</feature>
<dbReference type="InterPro" id="IPR052897">
    <property type="entry name" value="Sec-Metab_Biosynth_Hydrolase"/>
</dbReference>
<dbReference type="Pfam" id="PF12697">
    <property type="entry name" value="Abhydrolase_6"/>
    <property type="match status" value="1"/>
</dbReference>
<feature type="signal peptide" evidence="1">
    <location>
        <begin position="1"/>
        <end position="15"/>
    </location>
</feature>
<name>A0ABR4CHA9_9HELO</name>
<organism evidence="3 4">
    <name type="scientific">Oculimacula yallundae</name>
    <dbReference type="NCBI Taxonomy" id="86028"/>
    <lineage>
        <taxon>Eukaryota</taxon>
        <taxon>Fungi</taxon>
        <taxon>Dikarya</taxon>
        <taxon>Ascomycota</taxon>
        <taxon>Pezizomycotina</taxon>
        <taxon>Leotiomycetes</taxon>
        <taxon>Helotiales</taxon>
        <taxon>Ploettnerulaceae</taxon>
        <taxon>Oculimacula</taxon>
    </lineage>
</organism>
<dbReference type="InterPro" id="IPR029058">
    <property type="entry name" value="AB_hydrolase_fold"/>
</dbReference>
<dbReference type="Gene3D" id="3.40.50.1820">
    <property type="entry name" value="alpha/beta hydrolase"/>
    <property type="match status" value="1"/>
</dbReference>
<sequence length="279" mass="29673">MRFINLVLLASSVLAAPPMPKLPSTLPTVVFTPGAWHGTWAFDTVRSQLGALGYPTEAVALPSVGSNDLNVGLAEDAAALRTELTTLADEGKDIIMVVHSYGGMVATNAVEGLSYADRRAAGKRGGVTMLIYMTAFAVPLGTSLLNGLGGQYLPWMILGENQQDGFVTPATPEEVFYADVTDSALVAKAVAGLEHEPARIFSDKTTYEPWNSGVNVGFFFTELDQAIPIATQKGMASQFGDSYFSYTMNSSHSPFLSMPQKVVEGVVLASKDAALKKLL</sequence>
<comment type="caution">
    <text evidence="3">The sequence shown here is derived from an EMBL/GenBank/DDBJ whole genome shotgun (WGS) entry which is preliminary data.</text>
</comment>
<keyword evidence="1" id="KW-0732">Signal</keyword>
<evidence type="ECO:0000313" key="3">
    <source>
        <dbReference type="EMBL" id="KAL2068897.1"/>
    </source>
</evidence>
<dbReference type="PANTHER" id="PTHR37017">
    <property type="entry name" value="AB HYDROLASE-1 DOMAIN-CONTAINING PROTEIN-RELATED"/>
    <property type="match status" value="1"/>
</dbReference>
<protein>
    <recommendedName>
        <fullName evidence="2">AB hydrolase-1 domain-containing protein</fullName>
    </recommendedName>
</protein>
<keyword evidence="4" id="KW-1185">Reference proteome</keyword>
<evidence type="ECO:0000313" key="4">
    <source>
        <dbReference type="Proteomes" id="UP001595075"/>
    </source>
</evidence>
<dbReference type="EMBL" id="JAZHXI010000008">
    <property type="protein sequence ID" value="KAL2068897.1"/>
    <property type="molecule type" value="Genomic_DNA"/>
</dbReference>
<proteinExistence type="predicted"/>
<evidence type="ECO:0000256" key="1">
    <source>
        <dbReference type="SAM" id="SignalP"/>
    </source>
</evidence>
<evidence type="ECO:0000259" key="2">
    <source>
        <dbReference type="Pfam" id="PF12697"/>
    </source>
</evidence>
<feature type="domain" description="AB hydrolase-1" evidence="2">
    <location>
        <begin position="29"/>
        <end position="264"/>
    </location>
</feature>
<dbReference type="Proteomes" id="UP001595075">
    <property type="component" value="Unassembled WGS sequence"/>
</dbReference>
<dbReference type="SUPFAM" id="SSF53474">
    <property type="entry name" value="alpha/beta-Hydrolases"/>
    <property type="match status" value="1"/>
</dbReference>
<dbReference type="InterPro" id="IPR000073">
    <property type="entry name" value="AB_hydrolase_1"/>
</dbReference>
<accession>A0ABR4CHA9</accession>
<gene>
    <name evidence="3" type="ORF">VTL71DRAFT_15235</name>
</gene>
<dbReference type="PANTHER" id="PTHR37017:SF11">
    <property type="entry name" value="ESTERASE_LIPASE_THIOESTERASE DOMAIN-CONTAINING PROTEIN"/>
    <property type="match status" value="1"/>
</dbReference>
<reference evidence="3 4" key="1">
    <citation type="journal article" date="2024" name="Commun. Biol.">
        <title>Comparative genomic analysis of thermophilic fungi reveals convergent evolutionary adaptations and gene losses.</title>
        <authorList>
            <person name="Steindorff A.S."/>
            <person name="Aguilar-Pontes M.V."/>
            <person name="Robinson A.J."/>
            <person name="Andreopoulos B."/>
            <person name="LaButti K."/>
            <person name="Kuo A."/>
            <person name="Mondo S."/>
            <person name="Riley R."/>
            <person name="Otillar R."/>
            <person name="Haridas S."/>
            <person name="Lipzen A."/>
            <person name="Grimwood J."/>
            <person name="Schmutz J."/>
            <person name="Clum A."/>
            <person name="Reid I.D."/>
            <person name="Moisan M.C."/>
            <person name="Butler G."/>
            <person name="Nguyen T.T.M."/>
            <person name="Dewar K."/>
            <person name="Conant G."/>
            <person name="Drula E."/>
            <person name="Henrissat B."/>
            <person name="Hansel C."/>
            <person name="Singer S."/>
            <person name="Hutchinson M.I."/>
            <person name="de Vries R.P."/>
            <person name="Natvig D.O."/>
            <person name="Powell A.J."/>
            <person name="Tsang A."/>
            <person name="Grigoriev I.V."/>
        </authorList>
    </citation>
    <scope>NUCLEOTIDE SEQUENCE [LARGE SCALE GENOMIC DNA]</scope>
    <source>
        <strain evidence="3 4">CBS 494.80</strain>
    </source>
</reference>